<proteinExistence type="predicted"/>
<accession>A0A7X0MY41</accession>
<evidence type="ECO:0000313" key="3">
    <source>
        <dbReference type="Proteomes" id="UP000528457"/>
    </source>
</evidence>
<dbReference type="EMBL" id="JACHHT010000002">
    <property type="protein sequence ID" value="MBB6521612.1"/>
    <property type="molecule type" value="Genomic_DNA"/>
</dbReference>
<dbReference type="InterPro" id="IPR039143">
    <property type="entry name" value="GNPNAT1-like"/>
</dbReference>
<sequence length="141" mass="15678">MAVTISKVDWQDAEEQLMAIRREVFIEEQGVPEDEEIDPKDPQCTHFLATDENGKPVGTSRLLPGGQIGRMAVLSSQRGTGLGGELLMVAVNYALEQNYSDIFLHAQTQAIGFYQRYGFEAEGPEFMDAGIPHRNMIFNKG</sequence>
<dbReference type="InterPro" id="IPR000182">
    <property type="entry name" value="GNAT_dom"/>
</dbReference>
<keyword evidence="3" id="KW-1185">Reference proteome</keyword>
<dbReference type="CDD" id="cd04301">
    <property type="entry name" value="NAT_SF"/>
    <property type="match status" value="1"/>
</dbReference>
<dbReference type="Pfam" id="PF13673">
    <property type="entry name" value="Acetyltransf_10"/>
    <property type="match status" value="1"/>
</dbReference>
<dbReference type="Gene3D" id="3.40.630.30">
    <property type="match status" value="1"/>
</dbReference>
<gene>
    <name evidence="2" type="ORF">HNR48_001897</name>
</gene>
<dbReference type="AlphaFoldDB" id="A0A7X0MY41"/>
<dbReference type="GO" id="GO:0004343">
    <property type="term" value="F:glucosamine 6-phosphate N-acetyltransferase activity"/>
    <property type="evidence" value="ECO:0007669"/>
    <property type="project" value="TreeGrafter"/>
</dbReference>
<dbReference type="PANTHER" id="PTHR13355:SF11">
    <property type="entry name" value="GLUCOSAMINE 6-PHOSPHATE N-ACETYLTRANSFERASE"/>
    <property type="match status" value="1"/>
</dbReference>
<name>A0A7X0MY41_9GAMM</name>
<dbReference type="Proteomes" id="UP000528457">
    <property type="component" value="Unassembled WGS sequence"/>
</dbReference>
<evidence type="ECO:0000313" key="2">
    <source>
        <dbReference type="EMBL" id="MBB6521612.1"/>
    </source>
</evidence>
<reference evidence="2 3" key="1">
    <citation type="submission" date="2020-08" db="EMBL/GenBank/DDBJ databases">
        <title>Genomic Encyclopedia of Type Strains, Phase IV (KMG-IV): sequencing the most valuable type-strain genomes for metagenomic binning, comparative biology and taxonomic classification.</title>
        <authorList>
            <person name="Goeker M."/>
        </authorList>
    </citation>
    <scope>NUCLEOTIDE SEQUENCE [LARGE SCALE GENOMIC DNA]</scope>
    <source>
        <strain evidence="2 3">DSM 22368</strain>
    </source>
</reference>
<dbReference type="SUPFAM" id="SSF55729">
    <property type="entry name" value="Acyl-CoA N-acyltransferases (Nat)"/>
    <property type="match status" value="1"/>
</dbReference>
<dbReference type="PROSITE" id="PS51186">
    <property type="entry name" value="GNAT"/>
    <property type="match status" value="1"/>
</dbReference>
<dbReference type="InterPro" id="IPR016181">
    <property type="entry name" value="Acyl_CoA_acyltransferase"/>
</dbReference>
<organism evidence="2 3">
    <name type="scientific">Pseudoteredinibacter isoporae</name>
    <dbReference type="NCBI Taxonomy" id="570281"/>
    <lineage>
        <taxon>Bacteria</taxon>
        <taxon>Pseudomonadati</taxon>
        <taxon>Pseudomonadota</taxon>
        <taxon>Gammaproteobacteria</taxon>
        <taxon>Cellvibrionales</taxon>
        <taxon>Cellvibrionaceae</taxon>
        <taxon>Pseudoteredinibacter</taxon>
    </lineage>
</organism>
<dbReference type="RefSeq" id="WP_166844435.1">
    <property type="nucleotide sequence ID" value="NZ_JAAONY010000002.1"/>
</dbReference>
<keyword evidence="2" id="KW-0808">Transferase</keyword>
<comment type="caution">
    <text evidence="2">The sequence shown here is derived from an EMBL/GenBank/DDBJ whole genome shotgun (WGS) entry which is preliminary data.</text>
</comment>
<evidence type="ECO:0000259" key="1">
    <source>
        <dbReference type="PROSITE" id="PS51186"/>
    </source>
</evidence>
<protein>
    <submittedName>
        <fullName evidence="2">Putative GNAT family N-acyltransferase</fullName>
    </submittedName>
</protein>
<feature type="domain" description="N-acetyltransferase" evidence="1">
    <location>
        <begin position="3"/>
        <end position="141"/>
    </location>
</feature>
<keyword evidence="2" id="KW-0012">Acyltransferase</keyword>
<dbReference type="InParanoid" id="A0A7X0MY41"/>
<dbReference type="PANTHER" id="PTHR13355">
    <property type="entry name" value="GLUCOSAMINE 6-PHOSPHATE N-ACETYLTRANSFERASE"/>
    <property type="match status" value="1"/>
</dbReference>